<name>A0ABZ3F5M2_9HELI</name>
<feature type="transmembrane region" description="Helical" evidence="5">
    <location>
        <begin position="377"/>
        <end position="397"/>
    </location>
</feature>
<feature type="transmembrane region" description="Helical" evidence="5">
    <location>
        <begin position="31"/>
        <end position="52"/>
    </location>
</feature>
<feature type="transmembrane region" description="Helical" evidence="5">
    <location>
        <begin position="432"/>
        <end position="464"/>
    </location>
</feature>
<feature type="transmembrane region" description="Helical" evidence="5">
    <location>
        <begin position="90"/>
        <end position="110"/>
    </location>
</feature>
<feature type="transmembrane region" description="Helical" evidence="5">
    <location>
        <begin position="162"/>
        <end position="184"/>
    </location>
</feature>
<dbReference type="Pfam" id="PF13515">
    <property type="entry name" value="FUSC_2"/>
    <property type="match status" value="1"/>
</dbReference>
<keyword evidence="8" id="KW-1185">Reference proteome</keyword>
<evidence type="ECO:0000313" key="8">
    <source>
        <dbReference type="Proteomes" id="UP001434737"/>
    </source>
</evidence>
<feature type="transmembrane region" description="Helical" evidence="5">
    <location>
        <begin position="140"/>
        <end position="156"/>
    </location>
</feature>
<feature type="transmembrane region" description="Helical" evidence="5">
    <location>
        <begin position="500"/>
        <end position="518"/>
    </location>
</feature>
<keyword evidence="3 5" id="KW-1133">Transmembrane helix</keyword>
<proteinExistence type="predicted"/>
<evidence type="ECO:0000256" key="5">
    <source>
        <dbReference type="SAM" id="Phobius"/>
    </source>
</evidence>
<keyword evidence="4 5" id="KW-0472">Membrane</keyword>
<sequence length="683" mass="78578">MHAAVRECKWGLLQKIMLAAFYKLIFRRFIYVYDAGFFSLFYAFKAMIAICISGGFCYILLGSDVLIWAVMMAMYVFFLNGFKSNKDMDWKYLVLFVLFVCGLIPIFGIWEDSLWLILPSMLLAFSIGISEVYDSDLPKVLTLALINALVAIIFVGSHPEVPLWQCITAALIGGSVSIGVRLFISFGQYGRFVQTQFVAQLFELSMMCENLGTDNYETLKTQSINHISLLKSKLTSTSAKIKDAHLIKNHKRALFYIYKLESVYYVLDLMNYYFLHDEVALKDKTALKMAQEEMAYNLKELSHIFYGKKPMITKHSLQYALKHNANSQWIDALKIFYSKIESFTQLSSLQSLAFVENTTPKSLKEMYESLKDNPMPFFYGIRYAGAIGGAMFCAQFFHITHGAWIALGVVSMMHPNISTIKTVGKDSILGSLCGLILGVILVLTLWESPLLLGIFIVNLFLVVYFKTYPFVLWSLVLMLEFVLMFAFVDSDFITLIVYRFGDILLGFLFAFFASKILYPRYSADELLPQTILCLKSFTALMIDLEQSQSQILVHQNQLVRQLDELFILIRQSKEDKRRYTEHILQGFATLQDNFSQLKELTFLLCESFAPKANMCDVLLKNDLKALRVRYEMLCSMLDSKPYYFKTDEDERFLLKESDIYLIVHSIFVLQNALYGFLRTTLRE</sequence>
<evidence type="ECO:0000256" key="1">
    <source>
        <dbReference type="ARBA" id="ARBA00004141"/>
    </source>
</evidence>
<organism evidence="7 8">
    <name type="scientific">Helicobacter mastomyrinus</name>
    <dbReference type="NCBI Taxonomy" id="287948"/>
    <lineage>
        <taxon>Bacteria</taxon>
        <taxon>Pseudomonadati</taxon>
        <taxon>Campylobacterota</taxon>
        <taxon>Epsilonproteobacteria</taxon>
        <taxon>Campylobacterales</taxon>
        <taxon>Helicobacteraceae</taxon>
        <taxon>Helicobacter</taxon>
    </lineage>
</organism>
<evidence type="ECO:0000313" key="7">
    <source>
        <dbReference type="EMBL" id="XAM18463.1"/>
    </source>
</evidence>
<comment type="subcellular location">
    <subcellularLocation>
        <location evidence="1">Membrane</location>
        <topology evidence="1">Multi-pass membrane protein</topology>
    </subcellularLocation>
</comment>
<dbReference type="Proteomes" id="UP001434737">
    <property type="component" value="Chromosome"/>
</dbReference>
<keyword evidence="2 5" id="KW-0812">Transmembrane</keyword>
<protein>
    <submittedName>
        <fullName evidence="7">FUSC family protein</fullName>
    </submittedName>
</protein>
<feature type="transmembrane region" description="Helical" evidence="5">
    <location>
        <begin position="58"/>
        <end position="78"/>
    </location>
</feature>
<feature type="transmembrane region" description="Helical" evidence="5">
    <location>
        <begin position="116"/>
        <end position="133"/>
    </location>
</feature>
<accession>A0ABZ3F5M2</accession>
<evidence type="ECO:0000259" key="6">
    <source>
        <dbReference type="Pfam" id="PF13515"/>
    </source>
</evidence>
<evidence type="ECO:0000256" key="2">
    <source>
        <dbReference type="ARBA" id="ARBA00022692"/>
    </source>
</evidence>
<feature type="domain" description="Integral membrane bound transporter" evidence="6">
    <location>
        <begin position="390"/>
        <end position="512"/>
    </location>
</feature>
<evidence type="ECO:0000256" key="3">
    <source>
        <dbReference type="ARBA" id="ARBA00022989"/>
    </source>
</evidence>
<dbReference type="EMBL" id="CP145316">
    <property type="protein sequence ID" value="XAM18463.1"/>
    <property type="molecule type" value="Genomic_DNA"/>
</dbReference>
<dbReference type="InterPro" id="IPR049453">
    <property type="entry name" value="Memb_transporter_dom"/>
</dbReference>
<evidence type="ECO:0000256" key="4">
    <source>
        <dbReference type="ARBA" id="ARBA00023136"/>
    </source>
</evidence>
<reference evidence="7 8" key="1">
    <citation type="submission" date="2024-02" db="EMBL/GenBank/DDBJ databases">
        <title>Genome and pathogenicity analysis of Helicobacter mastomyrinus isolated from mice.</title>
        <authorList>
            <person name="Zhu L."/>
        </authorList>
    </citation>
    <scope>NUCLEOTIDE SEQUENCE [LARGE SCALE GENOMIC DNA]</scope>
    <source>
        <strain evidence="7 8">Hm-17</strain>
    </source>
</reference>
<dbReference type="RefSeq" id="WP_300446751.1">
    <property type="nucleotide sequence ID" value="NZ_CP145316.1"/>
</dbReference>
<gene>
    <name evidence="7" type="ORF">V3I05_01930</name>
</gene>